<feature type="region of interest" description="Disordered" evidence="2">
    <location>
        <begin position="515"/>
        <end position="538"/>
    </location>
</feature>
<dbReference type="AlphaFoldDB" id="A0A8X7Z5J2"/>
<comment type="caution">
    <text evidence="4">The sequence shown here is derived from an EMBL/GenBank/DDBJ whole genome shotgun (WGS) entry which is preliminary data.</text>
</comment>
<feature type="region of interest" description="Disordered" evidence="2">
    <location>
        <begin position="139"/>
        <end position="164"/>
    </location>
</feature>
<dbReference type="GO" id="GO:0003723">
    <property type="term" value="F:RNA binding"/>
    <property type="evidence" value="ECO:0007669"/>
    <property type="project" value="UniProtKB-UniRule"/>
</dbReference>
<evidence type="ECO:0000313" key="5">
    <source>
        <dbReference type="Proteomes" id="UP000886885"/>
    </source>
</evidence>
<feature type="region of interest" description="Disordered" evidence="2">
    <location>
        <begin position="562"/>
        <end position="589"/>
    </location>
</feature>
<name>A0A8X7Z5J2_POPTO</name>
<feature type="domain" description="RRM" evidence="3">
    <location>
        <begin position="64"/>
        <end position="141"/>
    </location>
</feature>
<accession>A0A8X7Z5J2</accession>
<reference evidence="4" key="1">
    <citation type="journal article" date="2020" name="bioRxiv">
        <title>Hybrid origin of Populus tomentosa Carr. identified through genome sequencing and phylogenomic analysis.</title>
        <authorList>
            <person name="An X."/>
            <person name="Gao K."/>
            <person name="Chen Z."/>
            <person name="Li J."/>
            <person name="Yang X."/>
            <person name="Yang X."/>
            <person name="Zhou J."/>
            <person name="Guo T."/>
            <person name="Zhao T."/>
            <person name="Huang S."/>
            <person name="Miao D."/>
            <person name="Khan W.U."/>
            <person name="Rao P."/>
            <person name="Ye M."/>
            <person name="Lei B."/>
            <person name="Liao W."/>
            <person name="Wang J."/>
            <person name="Ji L."/>
            <person name="Li Y."/>
            <person name="Guo B."/>
            <person name="Mustafa N.S."/>
            <person name="Li S."/>
            <person name="Yun Q."/>
            <person name="Keller S.R."/>
            <person name="Mao J."/>
            <person name="Zhang R."/>
            <person name="Strauss S.H."/>
        </authorList>
    </citation>
    <scope>NUCLEOTIDE SEQUENCE</scope>
    <source>
        <strain evidence="4">GM15</strain>
        <tissue evidence="4">Leaf</tissue>
    </source>
</reference>
<keyword evidence="5" id="KW-1185">Reference proteome</keyword>
<dbReference type="CDD" id="cd00590">
    <property type="entry name" value="RRM_SF"/>
    <property type="match status" value="1"/>
</dbReference>
<evidence type="ECO:0000256" key="1">
    <source>
        <dbReference type="PROSITE-ProRule" id="PRU00176"/>
    </source>
</evidence>
<dbReference type="SMART" id="SM00360">
    <property type="entry name" value="RRM"/>
    <property type="match status" value="1"/>
</dbReference>
<sequence length="695" mass="78309">MPVLTHLQTLPQPPTITSHHLNPSDYPVFFPSNKVASPVFPSEPPTKTFSLASHVNTPTGTDHLKLFFERFPSWVEYQDLKKTFGKFGQVIKLFLSKRKTVLGRRFGFVDILSPLPVIDICDQASKVWFDSYKLRVNPAKLQSSKPPPPTSPTKPLSKPASPHKPQLMFRDNRSFAEVLTSKPQYMGTMTRRMIQYNSTVEDQEWLHRSLVGNILPNVDLATLEATVLKSSVKAMSFRFLGASQVIITYVDQLASMQEQMNKVSVLHSLFSNLRQWETRTRAYDRFAWISIFGLPMEGWNKNCINILLQSWGNIVGYDTSCVSQGSISGIRVLIRTTTLEPLHDQVLLQLDGVQVEVSLKEIKGEFIPSLTTIKHSMDVSLCSTTVLSDDDEDDFCEETNRAATTHIETKQKPEFEYEFTGLLGSKTQIASTLIWSEVSPMYLYPEITEFCRHAGLSNESTSEVDNRLALVPFVCVEVDSVACGEVDVQHVSCFPIKDGLDQHIVYDSGLLQNMGRKKQQKSSSIGSETNRDSTSIGPSFTTFITPIADPYELTALEVGNRKSHRKHAKKLTRRTKSLRRRKSSHMGKHNGMQSETVIVEYSVSDNGIKNRNAIIKSGKELIGEDEASSSRYRPDTNVGDEAYEPTHSDNWAEATACWEVGKAILQGHDDSTLMTQTLQGFLDREQEEWILRKKT</sequence>
<dbReference type="Proteomes" id="UP000886885">
    <property type="component" value="Chromosome 9A"/>
</dbReference>
<organism evidence="4 5">
    <name type="scientific">Populus tomentosa</name>
    <name type="common">Chinese white poplar</name>
    <dbReference type="NCBI Taxonomy" id="118781"/>
    <lineage>
        <taxon>Eukaryota</taxon>
        <taxon>Viridiplantae</taxon>
        <taxon>Streptophyta</taxon>
        <taxon>Embryophyta</taxon>
        <taxon>Tracheophyta</taxon>
        <taxon>Spermatophyta</taxon>
        <taxon>Magnoliopsida</taxon>
        <taxon>eudicotyledons</taxon>
        <taxon>Gunneridae</taxon>
        <taxon>Pentapetalae</taxon>
        <taxon>rosids</taxon>
        <taxon>fabids</taxon>
        <taxon>Malpighiales</taxon>
        <taxon>Salicaceae</taxon>
        <taxon>Saliceae</taxon>
        <taxon>Populus</taxon>
    </lineage>
</organism>
<feature type="compositionally biased region" description="Basic residues" evidence="2">
    <location>
        <begin position="562"/>
        <end position="588"/>
    </location>
</feature>
<evidence type="ECO:0000259" key="3">
    <source>
        <dbReference type="PROSITE" id="PS50102"/>
    </source>
</evidence>
<dbReference type="InterPro" id="IPR000504">
    <property type="entry name" value="RRM_dom"/>
</dbReference>
<evidence type="ECO:0000313" key="4">
    <source>
        <dbReference type="EMBL" id="KAG6762941.1"/>
    </source>
</evidence>
<evidence type="ECO:0000256" key="2">
    <source>
        <dbReference type="SAM" id="MobiDB-lite"/>
    </source>
</evidence>
<feature type="compositionally biased region" description="Polar residues" evidence="2">
    <location>
        <begin position="521"/>
        <end position="538"/>
    </location>
</feature>
<protein>
    <recommendedName>
        <fullName evidence="3">RRM domain-containing protein</fullName>
    </recommendedName>
</protein>
<proteinExistence type="predicted"/>
<dbReference type="PROSITE" id="PS50102">
    <property type="entry name" value="RRM"/>
    <property type="match status" value="1"/>
</dbReference>
<gene>
    <name evidence="4" type="ORF">POTOM_033468</name>
</gene>
<keyword evidence="1" id="KW-0694">RNA-binding</keyword>
<dbReference type="OrthoDB" id="1436566at2759"/>
<dbReference type="EMBL" id="JAAWWB010000017">
    <property type="protein sequence ID" value="KAG6762941.1"/>
    <property type="molecule type" value="Genomic_DNA"/>
</dbReference>